<feature type="transmembrane region" description="Helical" evidence="1">
    <location>
        <begin position="49"/>
        <end position="69"/>
    </location>
</feature>
<dbReference type="EMBL" id="CAJOBA010039950">
    <property type="protein sequence ID" value="CAF4086088.1"/>
    <property type="molecule type" value="Genomic_DNA"/>
</dbReference>
<evidence type="ECO:0000313" key="6">
    <source>
        <dbReference type="Proteomes" id="UP000663829"/>
    </source>
</evidence>
<dbReference type="EMBL" id="CAJOBC010054440">
    <property type="protein sequence ID" value="CAF4188292.1"/>
    <property type="molecule type" value="Genomic_DNA"/>
</dbReference>
<dbReference type="Proteomes" id="UP000663829">
    <property type="component" value="Unassembled WGS sequence"/>
</dbReference>
<evidence type="ECO:0000313" key="2">
    <source>
        <dbReference type="EMBL" id="CAF1281262.1"/>
    </source>
</evidence>
<keyword evidence="6" id="KW-1185">Reference proteome</keyword>
<gene>
    <name evidence="3" type="ORF">GPM918_LOCUS30053</name>
    <name evidence="2" type="ORF">OVA965_LOCUS27648</name>
    <name evidence="5" type="ORF">SRO942_LOCUS30653</name>
    <name evidence="4" type="ORF">TMI583_LOCUS28396</name>
</gene>
<evidence type="ECO:0008006" key="7">
    <source>
        <dbReference type="Google" id="ProtNLM"/>
    </source>
</evidence>
<organism evidence="3 6">
    <name type="scientific">Didymodactylos carnosus</name>
    <dbReference type="NCBI Taxonomy" id="1234261"/>
    <lineage>
        <taxon>Eukaryota</taxon>
        <taxon>Metazoa</taxon>
        <taxon>Spiralia</taxon>
        <taxon>Gnathifera</taxon>
        <taxon>Rotifera</taxon>
        <taxon>Eurotatoria</taxon>
        <taxon>Bdelloidea</taxon>
        <taxon>Philodinida</taxon>
        <taxon>Philodinidae</taxon>
        <taxon>Didymodactylos</taxon>
    </lineage>
</organism>
<dbReference type="AlphaFoldDB" id="A0A815G2N5"/>
<dbReference type="OrthoDB" id="10058324at2759"/>
<keyword evidence="1" id="KW-1133">Transmembrane helix</keyword>
<dbReference type="Proteomes" id="UP000677228">
    <property type="component" value="Unassembled WGS sequence"/>
</dbReference>
<reference evidence="3" key="1">
    <citation type="submission" date="2021-02" db="EMBL/GenBank/DDBJ databases">
        <authorList>
            <person name="Nowell W R."/>
        </authorList>
    </citation>
    <scope>NUCLEOTIDE SEQUENCE</scope>
</reference>
<evidence type="ECO:0000313" key="5">
    <source>
        <dbReference type="EMBL" id="CAF4188292.1"/>
    </source>
</evidence>
<comment type="caution">
    <text evidence="3">The sequence shown here is derived from an EMBL/GenBank/DDBJ whole genome shotgun (WGS) entry which is preliminary data.</text>
</comment>
<proteinExistence type="predicted"/>
<name>A0A815G2N5_9BILA</name>
<dbReference type="EMBL" id="CAJNOQ010014019">
    <property type="protein sequence ID" value="CAF1333081.1"/>
    <property type="molecule type" value="Genomic_DNA"/>
</dbReference>
<dbReference type="Proteomes" id="UP000682733">
    <property type="component" value="Unassembled WGS sequence"/>
</dbReference>
<evidence type="ECO:0000256" key="1">
    <source>
        <dbReference type="SAM" id="Phobius"/>
    </source>
</evidence>
<dbReference type="EMBL" id="CAJNOK010018386">
    <property type="protein sequence ID" value="CAF1281262.1"/>
    <property type="molecule type" value="Genomic_DNA"/>
</dbReference>
<protein>
    <recommendedName>
        <fullName evidence="7">G-protein coupled receptors family 1 profile domain-containing protein</fullName>
    </recommendedName>
</protein>
<accession>A0A815G2N5</accession>
<keyword evidence="1" id="KW-0472">Membrane</keyword>
<evidence type="ECO:0000313" key="4">
    <source>
        <dbReference type="EMBL" id="CAF4086088.1"/>
    </source>
</evidence>
<dbReference type="Gene3D" id="1.20.1070.10">
    <property type="entry name" value="Rhodopsin 7-helix transmembrane proteins"/>
    <property type="match status" value="1"/>
</dbReference>
<keyword evidence="1" id="KW-0812">Transmembrane</keyword>
<feature type="transmembrane region" description="Helical" evidence="1">
    <location>
        <begin position="98"/>
        <end position="124"/>
    </location>
</feature>
<dbReference type="SUPFAM" id="SSF81321">
    <property type="entry name" value="Family A G protein-coupled receptor-like"/>
    <property type="match status" value="1"/>
</dbReference>
<dbReference type="Proteomes" id="UP000681722">
    <property type="component" value="Unassembled WGS sequence"/>
</dbReference>
<evidence type="ECO:0000313" key="3">
    <source>
        <dbReference type="EMBL" id="CAF1333081.1"/>
    </source>
</evidence>
<sequence length="197" mass="23439">MNGRKPSQNEIYLIYHYHDCLIKQEPQFFVKYYKFIYNGKIGLNRYTSLLVFGSILPSVVTVVCNIVCVKRVINIKIKTTNLFHRTRNNRRQDEARRILIIITIECFLTILNSWFIDLLVGFIYCKRNLFIGNDCPLFLKKYYDLTTIIDFLNSITNIFIHCLCTKLFRQELLQMFTCNSQMIHIKRRGTRSTTNKI</sequence>